<gene>
    <name evidence="1" type="primary">TRM6_2</name>
    <name evidence="1" type="ORF">EV182_008588</name>
</gene>
<feature type="non-terminal residue" evidence="1">
    <location>
        <position position="105"/>
    </location>
</feature>
<dbReference type="EMBL" id="JAMZIH010009656">
    <property type="protein sequence ID" value="KAJ1669800.1"/>
    <property type="molecule type" value="Genomic_DNA"/>
</dbReference>
<evidence type="ECO:0000313" key="1">
    <source>
        <dbReference type="EMBL" id="KAJ1669800.1"/>
    </source>
</evidence>
<protein>
    <submittedName>
        <fullName evidence="1">tRNA (Adenine(58)-N(1))-methyltransferase non-catalytic subunit trm6</fullName>
    </submittedName>
</protein>
<dbReference type="Proteomes" id="UP001145114">
    <property type="component" value="Unassembled WGS sequence"/>
</dbReference>
<proteinExistence type="predicted"/>
<evidence type="ECO:0000313" key="2">
    <source>
        <dbReference type="Proteomes" id="UP001145114"/>
    </source>
</evidence>
<sequence>PFAEEWSDSFTENQAKSFKRRQTRHQRINDLLGRLKSTKFDSLIISTKYDSGSVVRLLEGFLGPSRVIVVHSPNKESLLTAYEYLRTSPKFINVNISESWLRQYQ</sequence>
<reference evidence="1" key="1">
    <citation type="submission" date="2022-06" db="EMBL/GenBank/DDBJ databases">
        <title>Phylogenomic reconstructions and comparative analyses of Kickxellomycotina fungi.</title>
        <authorList>
            <person name="Reynolds N.K."/>
            <person name="Stajich J.E."/>
            <person name="Barry K."/>
            <person name="Grigoriev I.V."/>
            <person name="Crous P."/>
            <person name="Smith M.E."/>
        </authorList>
    </citation>
    <scope>NUCLEOTIDE SEQUENCE</scope>
    <source>
        <strain evidence="1">RSA 2271</strain>
    </source>
</reference>
<keyword evidence="2" id="KW-1185">Reference proteome</keyword>
<organism evidence="1 2">
    <name type="scientific">Spiromyces aspiralis</name>
    <dbReference type="NCBI Taxonomy" id="68401"/>
    <lineage>
        <taxon>Eukaryota</taxon>
        <taxon>Fungi</taxon>
        <taxon>Fungi incertae sedis</taxon>
        <taxon>Zoopagomycota</taxon>
        <taxon>Kickxellomycotina</taxon>
        <taxon>Kickxellomycetes</taxon>
        <taxon>Kickxellales</taxon>
        <taxon>Kickxellaceae</taxon>
        <taxon>Spiromyces</taxon>
    </lineage>
</organism>
<feature type="non-terminal residue" evidence="1">
    <location>
        <position position="1"/>
    </location>
</feature>
<comment type="caution">
    <text evidence="1">The sequence shown here is derived from an EMBL/GenBank/DDBJ whole genome shotgun (WGS) entry which is preliminary data.</text>
</comment>
<accession>A0ACC1H6H0</accession>
<name>A0ACC1H6H0_9FUNG</name>